<accession>A0A2P2IUZ1</accession>
<name>A0A2P2IUZ1_RHIMU</name>
<reference evidence="1" key="1">
    <citation type="submission" date="2018-02" db="EMBL/GenBank/DDBJ databases">
        <title>Rhizophora mucronata_Transcriptome.</title>
        <authorList>
            <person name="Meera S.P."/>
            <person name="Sreeshan A."/>
            <person name="Augustine A."/>
        </authorList>
    </citation>
    <scope>NUCLEOTIDE SEQUENCE</scope>
    <source>
        <tissue evidence="1">Leaf</tissue>
    </source>
</reference>
<proteinExistence type="predicted"/>
<dbReference type="EMBL" id="GGEC01004556">
    <property type="protein sequence ID" value="MBW85039.1"/>
    <property type="molecule type" value="Transcribed_RNA"/>
</dbReference>
<protein>
    <submittedName>
        <fullName evidence="1">Uncharacterized protein</fullName>
    </submittedName>
</protein>
<sequence length="28" mass="3134">MNVLLVKAHIIDMKWMQIHLSGSEPGNA</sequence>
<evidence type="ECO:0000313" key="1">
    <source>
        <dbReference type="EMBL" id="MBW85039.1"/>
    </source>
</evidence>
<dbReference type="AlphaFoldDB" id="A0A2P2IUZ1"/>
<organism evidence="1">
    <name type="scientific">Rhizophora mucronata</name>
    <name type="common">Asiatic mangrove</name>
    <dbReference type="NCBI Taxonomy" id="61149"/>
    <lineage>
        <taxon>Eukaryota</taxon>
        <taxon>Viridiplantae</taxon>
        <taxon>Streptophyta</taxon>
        <taxon>Embryophyta</taxon>
        <taxon>Tracheophyta</taxon>
        <taxon>Spermatophyta</taxon>
        <taxon>Magnoliopsida</taxon>
        <taxon>eudicotyledons</taxon>
        <taxon>Gunneridae</taxon>
        <taxon>Pentapetalae</taxon>
        <taxon>rosids</taxon>
        <taxon>fabids</taxon>
        <taxon>Malpighiales</taxon>
        <taxon>Rhizophoraceae</taxon>
        <taxon>Rhizophora</taxon>
    </lineage>
</organism>